<evidence type="ECO:0000313" key="7">
    <source>
        <dbReference type="EMBL" id="WCO02214.1"/>
    </source>
</evidence>
<dbReference type="SUPFAM" id="SSF82771">
    <property type="entry name" value="GIY-YIG endonuclease"/>
    <property type="match status" value="1"/>
</dbReference>
<name>A0ABY7RYL0_9FLAO</name>
<dbReference type="Gene3D" id="3.40.605.10">
    <property type="entry name" value="Aldehyde Dehydrogenase, Chain A, domain 1"/>
    <property type="match status" value="1"/>
</dbReference>
<dbReference type="Gene3D" id="3.40.309.10">
    <property type="entry name" value="Aldehyde Dehydrogenase, Chain A, domain 2"/>
    <property type="match status" value="1"/>
</dbReference>
<dbReference type="CDD" id="cd07093">
    <property type="entry name" value="ALDH_F8_HMSADH"/>
    <property type="match status" value="1"/>
</dbReference>
<protein>
    <submittedName>
        <fullName evidence="7">Aldehyde dehydrogenase family protein</fullName>
    </submittedName>
</protein>
<dbReference type="InterPro" id="IPR016162">
    <property type="entry name" value="Ald_DH_N"/>
</dbReference>
<keyword evidence="8" id="KW-1185">Reference proteome</keyword>
<gene>
    <name evidence="7" type="ORF">MUN68_001700</name>
</gene>
<dbReference type="InterPro" id="IPR016161">
    <property type="entry name" value="Ald_DH/histidinol_DH"/>
</dbReference>
<evidence type="ECO:0000256" key="1">
    <source>
        <dbReference type="ARBA" id="ARBA00009986"/>
    </source>
</evidence>
<dbReference type="InterPro" id="IPR016163">
    <property type="entry name" value="Ald_DH_C"/>
</dbReference>
<evidence type="ECO:0000256" key="3">
    <source>
        <dbReference type="ARBA" id="ARBA00023027"/>
    </source>
</evidence>
<keyword evidence="2 5" id="KW-0560">Oxidoreductase</keyword>
<evidence type="ECO:0000256" key="5">
    <source>
        <dbReference type="RuleBase" id="RU003345"/>
    </source>
</evidence>
<dbReference type="Pfam" id="PF01541">
    <property type="entry name" value="GIY-YIG"/>
    <property type="match status" value="1"/>
</dbReference>
<keyword evidence="3" id="KW-0520">NAD</keyword>
<evidence type="ECO:0000256" key="2">
    <source>
        <dbReference type="ARBA" id="ARBA00023002"/>
    </source>
</evidence>
<dbReference type="PROSITE" id="PS00687">
    <property type="entry name" value="ALDEHYDE_DEHYDR_GLU"/>
    <property type="match status" value="1"/>
</dbReference>
<evidence type="ECO:0000256" key="4">
    <source>
        <dbReference type="PROSITE-ProRule" id="PRU10007"/>
    </source>
</evidence>
<sequence>MKSYFVYILQCSDNLTYTGVTNDLSRRLEEHQKGRNKNCFTYKRRPLKLIFHQEFNDIEQAILFEKKIKNWSAKKKLALANGEFDLLHILSECRNATHSNYNPNNKVGLDCARPDNKMNIKNYINGNFHNPIQDQWIDNYNPSNGEVYGQIPNSSKEDVENAYIAAKSAFPVWSQTTLEERSRILIKISELLEANVQRFAEAESKDNGKPVSLAKSVDIPRAASNFRFFGNAITQFASESHESVGQQAINYTLRQPIGVVGCISPWNLPLYLFTWKIAPALAAGNCVVAKPSEVTPMTAYLLGEICNEAGLPKGVLNIVHGLGGSTGQAIIEHLDIKAISFTGGTATGAHIAKVAAPMFKKLSLELGGKNPNIIFADCDYDDMLNTTVRSSFANQGQICLCGSRIFVEASIYDKFKTDFVEKIKQLKVGHPSEADTNIGALVSKPHLEKVKEYIQIAKDENGTVLCGGKEVLVKGYENGYYLEPTVIEVPNDECRVNQEEIFGPVVTIIPFNTEDHVLKMANKVKYGLSATLWTNDLKRTMRMSNQLQAGIVWVNTWMMRDLRTPFGGVKASGVGREGGFEALRFFTEAKNVCIKY</sequence>
<dbReference type="EMBL" id="CP116221">
    <property type="protein sequence ID" value="WCO02214.1"/>
    <property type="molecule type" value="Genomic_DNA"/>
</dbReference>
<proteinExistence type="inferred from homology"/>
<dbReference type="PANTHER" id="PTHR43720:SF2">
    <property type="entry name" value="2-AMINOMUCONIC SEMIALDEHYDE DEHYDROGENASE"/>
    <property type="match status" value="1"/>
</dbReference>
<dbReference type="Pfam" id="PF00171">
    <property type="entry name" value="Aldedh"/>
    <property type="match status" value="1"/>
</dbReference>
<reference evidence="7 8" key="1">
    <citation type="submission" date="2023-01" db="EMBL/GenBank/DDBJ databases">
        <title>Psychroserpens ponticola sp. nov., isolated from seawater.</title>
        <authorList>
            <person name="Kristyanto S."/>
            <person name="Jung J."/>
            <person name="Kim J.M."/>
            <person name="Jeon C.O."/>
        </authorList>
    </citation>
    <scope>NUCLEOTIDE SEQUENCE [LARGE SCALE GENOMIC DNA]</scope>
    <source>
        <strain evidence="7 8">MSW6</strain>
    </source>
</reference>
<dbReference type="RefSeq" id="WP_249995041.1">
    <property type="nucleotide sequence ID" value="NZ_CP116221.1"/>
</dbReference>
<dbReference type="InterPro" id="IPR016160">
    <property type="entry name" value="Ald_DH_CS_CYS"/>
</dbReference>
<dbReference type="Proteomes" id="UP001202717">
    <property type="component" value="Chromosome"/>
</dbReference>
<dbReference type="CDD" id="cd10456">
    <property type="entry name" value="GIY-YIG_UPF0213"/>
    <property type="match status" value="1"/>
</dbReference>
<dbReference type="InterPro" id="IPR035901">
    <property type="entry name" value="GIY-YIG_endonuc_sf"/>
</dbReference>
<comment type="similarity">
    <text evidence="1 5">Belongs to the aldehyde dehydrogenase family.</text>
</comment>
<dbReference type="SMART" id="SM00465">
    <property type="entry name" value="GIYc"/>
    <property type="match status" value="1"/>
</dbReference>
<dbReference type="PROSITE" id="PS00070">
    <property type="entry name" value="ALDEHYDE_DEHYDR_CYS"/>
    <property type="match status" value="1"/>
</dbReference>
<dbReference type="PANTHER" id="PTHR43720">
    <property type="entry name" value="2-AMINOMUCONIC SEMIALDEHYDE DEHYDROGENASE"/>
    <property type="match status" value="1"/>
</dbReference>
<dbReference type="Gene3D" id="3.40.1440.10">
    <property type="entry name" value="GIY-YIG endonuclease"/>
    <property type="match status" value="1"/>
</dbReference>
<dbReference type="PROSITE" id="PS50164">
    <property type="entry name" value="GIY_YIG"/>
    <property type="match status" value="1"/>
</dbReference>
<feature type="active site" evidence="4">
    <location>
        <position position="365"/>
    </location>
</feature>
<feature type="domain" description="GIY-YIG" evidence="6">
    <location>
        <begin position="2"/>
        <end position="78"/>
    </location>
</feature>
<dbReference type="InterPro" id="IPR015590">
    <property type="entry name" value="Aldehyde_DH_dom"/>
</dbReference>
<accession>A0ABY7RYL0</accession>
<evidence type="ECO:0000259" key="6">
    <source>
        <dbReference type="PROSITE" id="PS50164"/>
    </source>
</evidence>
<evidence type="ECO:0000313" key="8">
    <source>
        <dbReference type="Proteomes" id="UP001202717"/>
    </source>
</evidence>
<dbReference type="InterPro" id="IPR029510">
    <property type="entry name" value="Ald_DH_CS_GLU"/>
</dbReference>
<organism evidence="7 8">
    <name type="scientific">Psychroserpens ponticola</name>
    <dbReference type="NCBI Taxonomy" id="2932268"/>
    <lineage>
        <taxon>Bacteria</taxon>
        <taxon>Pseudomonadati</taxon>
        <taxon>Bacteroidota</taxon>
        <taxon>Flavobacteriia</taxon>
        <taxon>Flavobacteriales</taxon>
        <taxon>Flavobacteriaceae</taxon>
        <taxon>Psychroserpens</taxon>
    </lineage>
</organism>
<dbReference type="InterPro" id="IPR000305">
    <property type="entry name" value="GIY-YIG_endonuc"/>
</dbReference>
<dbReference type="SUPFAM" id="SSF53720">
    <property type="entry name" value="ALDH-like"/>
    <property type="match status" value="1"/>
</dbReference>